<proteinExistence type="inferred from homology"/>
<dbReference type="STRING" id="759620.WS105_0241"/>
<dbReference type="GO" id="GO:0032267">
    <property type="term" value="F:tRNA(Ile)-lysidine synthase activity"/>
    <property type="evidence" value="ECO:0007669"/>
    <property type="project" value="UniProtKB-EC"/>
</dbReference>
<keyword evidence="9" id="KW-1185">Reference proteome</keyword>
<dbReference type="KEGG" id="wct:WS74_0243"/>
<evidence type="ECO:0000256" key="1">
    <source>
        <dbReference type="ARBA" id="ARBA00022598"/>
    </source>
</evidence>
<gene>
    <name evidence="6" type="primary">tilS</name>
    <name evidence="8" type="ORF">WS74_0243</name>
</gene>
<dbReference type="GO" id="GO:0005737">
    <property type="term" value="C:cytoplasm"/>
    <property type="evidence" value="ECO:0007669"/>
    <property type="project" value="UniProtKB-SubCell"/>
</dbReference>
<dbReference type="InterPro" id="IPR012795">
    <property type="entry name" value="tRNA_Ile_lys_synt_N"/>
</dbReference>
<evidence type="ECO:0000256" key="2">
    <source>
        <dbReference type="ARBA" id="ARBA00022694"/>
    </source>
</evidence>
<protein>
    <recommendedName>
        <fullName evidence="6">tRNA(Ile)-lysidine synthase</fullName>
        <ecNumber evidence="6">6.3.4.19</ecNumber>
    </recommendedName>
    <alternativeName>
        <fullName evidence="6">tRNA(Ile)-2-lysyl-cytidine synthase</fullName>
    </alternativeName>
    <alternativeName>
        <fullName evidence="6">tRNA(Ile)-lysidine synthetase</fullName>
    </alternativeName>
</protein>
<dbReference type="PANTHER" id="PTHR43033:SF1">
    <property type="entry name" value="TRNA(ILE)-LYSIDINE SYNTHASE-RELATED"/>
    <property type="match status" value="1"/>
</dbReference>
<dbReference type="PATRIC" id="fig|759620.7.peg.229"/>
<dbReference type="Gene3D" id="3.40.50.620">
    <property type="entry name" value="HUPs"/>
    <property type="match status" value="1"/>
</dbReference>
<evidence type="ECO:0000256" key="3">
    <source>
        <dbReference type="ARBA" id="ARBA00022741"/>
    </source>
</evidence>
<feature type="domain" description="tRNA(Ile)-lysidine/2-thiocytidine synthase N-terminal" evidence="7">
    <location>
        <begin position="25"/>
        <end position="211"/>
    </location>
</feature>
<comment type="domain">
    <text evidence="6">The N-terminal region contains the highly conserved SGGXDS motif, predicted to be a P-loop motif involved in ATP binding.</text>
</comment>
<dbReference type="EC" id="6.3.4.19" evidence="6"/>
<dbReference type="EMBL" id="CP009223">
    <property type="protein sequence ID" value="AIM62495.1"/>
    <property type="molecule type" value="Genomic_DNA"/>
</dbReference>
<comment type="similarity">
    <text evidence="6">Belongs to the tRNA(Ile)-lysidine synthase family.</text>
</comment>
<dbReference type="GO" id="GO:0005524">
    <property type="term" value="F:ATP binding"/>
    <property type="evidence" value="ECO:0007669"/>
    <property type="project" value="UniProtKB-UniRule"/>
</dbReference>
<name>A0A075U4W8_9LACO</name>
<evidence type="ECO:0000259" key="7">
    <source>
        <dbReference type="Pfam" id="PF01171"/>
    </source>
</evidence>
<dbReference type="PANTHER" id="PTHR43033">
    <property type="entry name" value="TRNA(ILE)-LYSIDINE SYNTHASE-RELATED"/>
    <property type="match status" value="1"/>
</dbReference>
<dbReference type="CDD" id="cd01992">
    <property type="entry name" value="TilS_N"/>
    <property type="match status" value="1"/>
</dbReference>
<comment type="catalytic activity">
    <reaction evidence="5 6">
        <text>cytidine(34) in tRNA(Ile2) + L-lysine + ATP = lysidine(34) in tRNA(Ile2) + AMP + diphosphate + H(+)</text>
        <dbReference type="Rhea" id="RHEA:43744"/>
        <dbReference type="Rhea" id="RHEA-COMP:10625"/>
        <dbReference type="Rhea" id="RHEA-COMP:10670"/>
        <dbReference type="ChEBI" id="CHEBI:15378"/>
        <dbReference type="ChEBI" id="CHEBI:30616"/>
        <dbReference type="ChEBI" id="CHEBI:32551"/>
        <dbReference type="ChEBI" id="CHEBI:33019"/>
        <dbReference type="ChEBI" id="CHEBI:82748"/>
        <dbReference type="ChEBI" id="CHEBI:83665"/>
        <dbReference type="ChEBI" id="CHEBI:456215"/>
        <dbReference type="EC" id="6.3.4.19"/>
    </reaction>
</comment>
<keyword evidence="3 6" id="KW-0547">Nucleotide-binding</keyword>
<keyword evidence="2 6" id="KW-0819">tRNA processing</keyword>
<dbReference type="KEGG" id="wce:WS08_0243"/>
<dbReference type="SUPFAM" id="SSF52402">
    <property type="entry name" value="Adenine nucleotide alpha hydrolases-like"/>
    <property type="match status" value="1"/>
</dbReference>
<dbReference type="RefSeq" id="WP_009495376.1">
    <property type="nucleotide sequence ID" value="NZ_CP009223.1"/>
</dbReference>
<dbReference type="HAMAP" id="MF_01161">
    <property type="entry name" value="tRNA_Ile_lys_synt"/>
    <property type="match status" value="1"/>
</dbReference>
<comment type="subcellular location">
    <subcellularLocation>
        <location evidence="6">Cytoplasm</location>
    </subcellularLocation>
</comment>
<evidence type="ECO:0000256" key="5">
    <source>
        <dbReference type="ARBA" id="ARBA00048539"/>
    </source>
</evidence>
<dbReference type="KEGG" id="wci:WS105_0241"/>
<dbReference type="InterPro" id="IPR014729">
    <property type="entry name" value="Rossmann-like_a/b/a_fold"/>
</dbReference>
<reference evidence="9" key="2">
    <citation type="submission" date="2014-08" db="EMBL/GenBank/DDBJ databases">
        <title>Complete genome of Weissella ceti strain WS74 isolated from diseased rainbow trout in Brazil.</title>
        <authorList>
            <person name="Figueiredo H.C.P."/>
            <person name="Leal C.A.G."/>
            <person name="Pereira F.L."/>
            <person name="Soares S.C."/>
            <person name="Dorella F.A."/>
            <person name="Carvalho A.F."/>
            <person name="Azevedo V.A.C."/>
        </authorList>
    </citation>
    <scope>NUCLEOTIDE SEQUENCE [LARGE SCALE GENOMIC DNA]</scope>
    <source>
        <strain evidence="9">WS74</strain>
    </source>
</reference>
<reference evidence="8 9" key="1">
    <citation type="journal article" date="2014" name="Genome Announc.">
        <title>Complete Genome Sequences of Fish Pathogenic Weissella ceti Strains WS74 and WS105.</title>
        <authorList>
            <person name="Figueiredo H.C."/>
            <person name="Leal C.A."/>
            <person name="Dorella F.A."/>
            <person name="Carvalho A.F."/>
            <person name="Soares S.C."/>
            <person name="Pereira F.L."/>
            <person name="Azevedo V.A."/>
        </authorList>
    </citation>
    <scope>NUCLEOTIDE SEQUENCE [LARGE SCALE GENOMIC DNA]</scope>
    <source>
        <strain evidence="8 9">WS74</strain>
    </source>
</reference>
<dbReference type="GO" id="GO:0006400">
    <property type="term" value="P:tRNA modification"/>
    <property type="evidence" value="ECO:0007669"/>
    <property type="project" value="UniProtKB-UniRule"/>
</dbReference>
<sequence length="328" mass="37456">MQARVLNANLIQALRQKKLFGKEDHVLVAVSGGEDSLNLLRWLTDGRLPDDLQPTVSAAYVNHQLRSDAAEEEAFVERVFQETPQLASGHMRRLTWDSQPTHSIEELAREGRYTLLAEIAREIGATVIVTAHHQDDQAETVLYKLIRGSRLSQLSGMSENTAFTENIRLVRPFLGLTKENMRTLNNHNVQEWVVDSSNEDVTFARNRLRHEILPGMKEVNTQVNEHLVRLGDQLAGQRALLAPFLANYVVEIEEGTFNWQLPVESCILVLQHWLTEIAVFDISDKQLGQVVQLMRNQNTNRGEVMLRNGRRFVRKGPYLRIESDKHNV</sequence>
<dbReference type="InterPro" id="IPR011063">
    <property type="entry name" value="TilS/TtcA_N"/>
</dbReference>
<organism evidence="8 9">
    <name type="scientific">Weissella ceti</name>
    <dbReference type="NCBI Taxonomy" id="759620"/>
    <lineage>
        <taxon>Bacteria</taxon>
        <taxon>Bacillati</taxon>
        <taxon>Bacillota</taxon>
        <taxon>Bacilli</taxon>
        <taxon>Lactobacillales</taxon>
        <taxon>Lactobacillaceae</taxon>
        <taxon>Weissella</taxon>
    </lineage>
</organism>
<feature type="binding site" evidence="6">
    <location>
        <begin position="31"/>
        <end position="36"/>
    </location>
    <ligand>
        <name>ATP</name>
        <dbReference type="ChEBI" id="CHEBI:30616"/>
    </ligand>
</feature>
<dbReference type="InterPro" id="IPR012094">
    <property type="entry name" value="tRNA_Ile_lys_synt"/>
</dbReference>
<evidence type="ECO:0000256" key="6">
    <source>
        <dbReference type="HAMAP-Rule" id="MF_01161"/>
    </source>
</evidence>
<dbReference type="NCBIfam" id="TIGR02432">
    <property type="entry name" value="lysidine_TilS_N"/>
    <property type="match status" value="1"/>
</dbReference>
<keyword evidence="1 6" id="KW-0436">Ligase</keyword>
<dbReference type="OrthoDB" id="9807403at2"/>
<evidence type="ECO:0000313" key="8">
    <source>
        <dbReference type="EMBL" id="AIM62495.1"/>
    </source>
</evidence>
<dbReference type="AlphaFoldDB" id="A0A075U4W8"/>
<keyword evidence="6" id="KW-0963">Cytoplasm</keyword>
<evidence type="ECO:0000313" key="9">
    <source>
        <dbReference type="Proteomes" id="UP000029079"/>
    </source>
</evidence>
<comment type="function">
    <text evidence="6">Ligates lysine onto the cytidine present at position 34 of the AUA codon-specific tRNA(Ile) that contains the anticodon CAU, in an ATP-dependent manner. Cytidine is converted to lysidine, thus changing the amino acid specificity of the tRNA from methionine to isoleucine.</text>
</comment>
<dbReference type="Pfam" id="PF01171">
    <property type="entry name" value="ATP_bind_3"/>
    <property type="match status" value="1"/>
</dbReference>
<accession>A0A075U4W8</accession>
<keyword evidence="4 6" id="KW-0067">ATP-binding</keyword>
<evidence type="ECO:0000256" key="4">
    <source>
        <dbReference type="ARBA" id="ARBA00022840"/>
    </source>
</evidence>
<dbReference type="Proteomes" id="UP000029079">
    <property type="component" value="Chromosome"/>
</dbReference>